<dbReference type="Pfam" id="PF02768">
    <property type="entry name" value="DNA_pol3_beta_3"/>
    <property type="match status" value="1"/>
</dbReference>
<dbReference type="Gene3D" id="3.70.10.10">
    <property type="match status" value="1"/>
</dbReference>
<dbReference type="InterPro" id="IPR022635">
    <property type="entry name" value="DNA_polIII_beta_C"/>
</dbReference>
<dbReference type="Pfam" id="PF02767">
    <property type="entry name" value="DNA_pol3_beta_2"/>
    <property type="match status" value="1"/>
</dbReference>
<dbReference type="Gene3D" id="3.10.150.10">
    <property type="entry name" value="DNA Polymerase III, subunit A, domain 2"/>
    <property type="match status" value="1"/>
</dbReference>
<proteinExistence type="inferred from homology"/>
<dbReference type="NCBIfam" id="TIGR00663">
    <property type="entry name" value="dnan"/>
    <property type="match status" value="1"/>
</dbReference>
<dbReference type="STRING" id="1817892.AUK40_03010"/>
<dbReference type="InterPro" id="IPR022634">
    <property type="entry name" value="DNA_polIII_beta_N"/>
</dbReference>
<comment type="function">
    <text evidence="9">Confers DNA tethering and processivity to DNA polymerases and other proteins. Acts as a clamp, forming a ring around DNA (a reaction catalyzed by the clamp-loading complex) which diffuses in an ATP-independent manner freely and bidirectionally along dsDNA. Initially characterized for its ability to contact the catalytic subunit of DNA polymerase III (Pol III), a complex, multichain enzyme responsible for most of the replicative synthesis in bacteria; Pol III exhibits 3'-5' exonuclease proofreading activity. The beta chain is required for initiation of replication as well as for processivity of DNA replication.</text>
</comment>
<evidence type="ECO:0000256" key="4">
    <source>
        <dbReference type="ARBA" id="ARBA00022679"/>
    </source>
</evidence>
<dbReference type="InterPro" id="IPR001001">
    <property type="entry name" value="DNA_polIII_beta"/>
</dbReference>
<evidence type="ECO:0000256" key="8">
    <source>
        <dbReference type="ARBA" id="ARBA00023125"/>
    </source>
</evidence>
<dbReference type="GO" id="GO:0005737">
    <property type="term" value="C:cytoplasm"/>
    <property type="evidence" value="ECO:0007669"/>
    <property type="project" value="UniProtKB-SubCell"/>
</dbReference>
<feature type="domain" description="DNA polymerase III beta sliding clamp N-terminal" evidence="10">
    <location>
        <begin position="1"/>
        <end position="116"/>
    </location>
</feature>
<evidence type="ECO:0000256" key="9">
    <source>
        <dbReference type="PIRNR" id="PIRNR000804"/>
    </source>
</evidence>
<comment type="subunit">
    <text evidence="9">Forms a ring-shaped head-to-tail homodimer around DNA.</text>
</comment>
<dbReference type="PANTHER" id="PTHR30478">
    <property type="entry name" value="DNA POLYMERASE III SUBUNIT BETA"/>
    <property type="match status" value="1"/>
</dbReference>
<feature type="domain" description="DNA polymerase III beta sliding clamp central" evidence="11">
    <location>
        <begin position="129"/>
        <end position="245"/>
    </location>
</feature>
<dbReference type="GO" id="GO:0009360">
    <property type="term" value="C:DNA polymerase III complex"/>
    <property type="evidence" value="ECO:0007669"/>
    <property type="project" value="InterPro"/>
</dbReference>
<evidence type="ECO:0000256" key="7">
    <source>
        <dbReference type="ARBA" id="ARBA00022932"/>
    </source>
</evidence>
<evidence type="ECO:0000313" key="14">
    <source>
        <dbReference type="Proteomes" id="UP000183245"/>
    </source>
</evidence>
<feature type="domain" description="DNA polymerase III beta sliding clamp C-terminal" evidence="12">
    <location>
        <begin position="248"/>
        <end position="371"/>
    </location>
</feature>
<dbReference type="InterPro" id="IPR046938">
    <property type="entry name" value="DNA_clamp_sf"/>
</dbReference>
<keyword evidence="5 9" id="KW-0548">Nucleotidyltransferase</keyword>
<dbReference type="PANTHER" id="PTHR30478:SF0">
    <property type="entry name" value="BETA SLIDING CLAMP"/>
    <property type="match status" value="1"/>
</dbReference>
<keyword evidence="3 9" id="KW-0963">Cytoplasm</keyword>
<evidence type="ECO:0000256" key="2">
    <source>
        <dbReference type="ARBA" id="ARBA00010752"/>
    </source>
</evidence>
<keyword evidence="7 9" id="KW-0239">DNA-directed DNA polymerase</keyword>
<accession>A0A1J5IKJ7</accession>
<comment type="caution">
    <text evidence="13">The sequence shown here is derived from an EMBL/GenBank/DDBJ whole genome shotgun (WGS) entry which is preliminary data.</text>
</comment>
<dbReference type="SUPFAM" id="SSF55979">
    <property type="entry name" value="DNA clamp"/>
    <property type="match status" value="3"/>
</dbReference>
<dbReference type="GO" id="GO:0003677">
    <property type="term" value="F:DNA binding"/>
    <property type="evidence" value="ECO:0007669"/>
    <property type="project" value="UniProtKB-UniRule"/>
</dbReference>
<keyword evidence="8" id="KW-0238">DNA-binding</keyword>
<organism evidence="13 14">
    <name type="scientific">Candidatus Wirthbacteria bacterium CG2_30_54_11</name>
    <dbReference type="NCBI Taxonomy" id="1817892"/>
    <lineage>
        <taxon>Bacteria</taxon>
        <taxon>Candidatus Wirthbacteria</taxon>
    </lineage>
</organism>
<comment type="subcellular location">
    <subcellularLocation>
        <location evidence="1 9">Cytoplasm</location>
    </subcellularLocation>
</comment>
<dbReference type="PIRSF" id="PIRSF000804">
    <property type="entry name" value="DNA_pol_III_b"/>
    <property type="match status" value="1"/>
</dbReference>
<protein>
    <recommendedName>
        <fullName evidence="9">Beta sliding clamp</fullName>
    </recommendedName>
</protein>
<sequence length="372" mass="39984">MKFSCLKSNLNPIVQLASKIISTRPTLPVLNNVLLKTDRGGVLVSSTNLELSMSAFVGAKVETEGGITVPAKLLAEFINSIPDEKISLEFKDSRLEVTGANYSAAFNTIDMDEFPEPPAMKGEDKVLIPVPVLRDNILQVALAAAADESRPVITGVLMVIDGKKFTLAAADGYRLAEQKVTLSEDSGKSNLRLIVPARGLHELHRLLFDAGEKDFVEVSFDENQALFKYKDIQLTSRLLAGQFPDYQQIIPKKFASTVTVERAEFSQAVKTAAIFAKDSASVIFLSADPAKKTLELKASTSQVGENNISVAAEITGPGGSIAFNARYVSDMLAVTTSAKVSLNINDALSPGVLIPDTGAGSLYTYVIMPIRT</sequence>
<dbReference type="Pfam" id="PF00712">
    <property type="entry name" value="DNA_pol3_beta"/>
    <property type="match status" value="1"/>
</dbReference>
<evidence type="ECO:0000313" key="13">
    <source>
        <dbReference type="EMBL" id="OIP97580.1"/>
    </source>
</evidence>
<dbReference type="EMBL" id="MNZT01000052">
    <property type="protein sequence ID" value="OIP97580.1"/>
    <property type="molecule type" value="Genomic_DNA"/>
</dbReference>
<evidence type="ECO:0000256" key="3">
    <source>
        <dbReference type="ARBA" id="ARBA00022490"/>
    </source>
</evidence>
<keyword evidence="4 9" id="KW-0808">Transferase</keyword>
<dbReference type="InterPro" id="IPR022637">
    <property type="entry name" value="DNA_polIII_beta_cen"/>
</dbReference>
<evidence type="ECO:0000256" key="6">
    <source>
        <dbReference type="ARBA" id="ARBA00022705"/>
    </source>
</evidence>
<evidence type="ECO:0000259" key="11">
    <source>
        <dbReference type="Pfam" id="PF02767"/>
    </source>
</evidence>
<keyword evidence="6 9" id="KW-0235">DNA replication</keyword>
<gene>
    <name evidence="13" type="ORF">AUK40_03010</name>
</gene>
<evidence type="ECO:0000259" key="10">
    <source>
        <dbReference type="Pfam" id="PF00712"/>
    </source>
</evidence>
<dbReference type="GO" id="GO:0008408">
    <property type="term" value="F:3'-5' exonuclease activity"/>
    <property type="evidence" value="ECO:0007669"/>
    <property type="project" value="InterPro"/>
</dbReference>
<evidence type="ECO:0000259" key="12">
    <source>
        <dbReference type="Pfam" id="PF02768"/>
    </source>
</evidence>
<dbReference type="CDD" id="cd00140">
    <property type="entry name" value="beta_clamp"/>
    <property type="match status" value="1"/>
</dbReference>
<evidence type="ECO:0000256" key="1">
    <source>
        <dbReference type="ARBA" id="ARBA00004496"/>
    </source>
</evidence>
<reference evidence="13 14" key="1">
    <citation type="journal article" date="2016" name="Environ. Microbiol.">
        <title>Genomic resolution of a cold subsurface aquifer community provides metabolic insights for novel microbes adapted to high CO concentrations.</title>
        <authorList>
            <person name="Probst A.J."/>
            <person name="Castelle C.J."/>
            <person name="Singh A."/>
            <person name="Brown C.T."/>
            <person name="Anantharaman K."/>
            <person name="Sharon I."/>
            <person name="Hug L.A."/>
            <person name="Burstein D."/>
            <person name="Emerson J.B."/>
            <person name="Thomas B.C."/>
            <person name="Banfield J.F."/>
        </authorList>
    </citation>
    <scope>NUCLEOTIDE SEQUENCE [LARGE SCALE GENOMIC DNA]</scope>
    <source>
        <strain evidence="13">CG2_30_54_11</strain>
    </source>
</reference>
<evidence type="ECO:0000256" key="5">
    <source>
        <dbReference type="ARBA" id="ARBA00022695"/>
    </source>
</evidence>
<dbReference type="Proteomes" id="UP000183245">
    <property type="component" value="Unassembled WGS sequence"/>
</dbReference>
<dbReference type="GO" id="GO:0006271">
    <property type="term" value="P:DNA strand elongation involved in DNA replication"/>
    <property type="evidence" value="ECO:0007669"/>
    <property type="project" value="TreeGrafter"/>
</dbReference>
<comment type="similarity">
    <text evidence="2 9">Belongs to the beta sliding clamp family.</text>
</comment>
<dbReference type="SMART" id="SM00480">
    <property type="entry name" value="POL3Bc"/>
    <property type="match status" value="1"/>
</dbReference>
<dbReference type="AlphaFoldDB" id="A0A1J5IKJ7"/>
<dbReference type="GO" id="GO:0003887">
    <property type="term" value="F:DNA-directed DNA polymerase activity"/>
    <property type="evidence" value="ECO:0007669"/>
    <property type="project" value="UniProtKB-UniRule"/>
</dbReference>
<name>A0A1J5IKJ7_9BACT</name>